<dbReference type="Gene3D" id="3.40.50.261">
    <property type="entry name" value="Succinyl-CoA synthetase domains"/>
    <property type="match status" value="2"/>
</dbReference>
<evidence type="ECO:0000256" key="3">
    <source>
        <dbReference type="ARBA" id="ARBA00022840"/>
    </source>
</evidence>
<dbReference type="PANTHER" id="PTHR43334:SF2">
    <property type="entry name" value="ACETATE--COA LIGASE [ADP-FORMING]"/>
    <property type="match status" value="1"/>
</dbReference>
<keyword evidence="2" id="KW-0547">Nucleotide-binding</keyword>
<dbReference type="KEGG" id="pfaa:MM59RIKEN_15770"/>
<keyword evidence="1" id="KW-0436">Ligase</keyword>
<dbReference type="SUPFAM" id="SSF52210">
    <property type="entry name" value="Succinyl-CoA synthetase domains"/>
    <property type="match status" value="2"/>
</dbReference>
<reference evidence="5" key="1">
    <citation type="submission" date="2020-09" db="EMBL/GenBank/DDBJ databases">
        <title>New species isolated from human feces.</title>
        <authorList>
            <person name="Kitahara M."/>
            <person name="Shigeno Y."/>
            <person name="Shime M."/>
            <person name="Matsumoto Y."/>
            <person name="Nakamura S."/>
            <person name="Motooka D."/>
            <person name="Fukuoka S."/>
            <person name="Nishikawa H."/>
            <person name="Benno Y."/>
        </authorList>
    </citation>
    <scope>NUCLEOTIDE SEQUENCE</scope>
    <source>
        <strain evidence="5">MM59</strain>
    </source>
</reference>
<proteinExistence type="predicted"/>
<dbReference type="InterPro" id="IPR032875">
    <property type="entry name" value="Succ_CoA_lig_flav_dom"/>
</dbReference>
<dbReference type="InterPro" id="IPR036291">
    <property type="entry name" value="NAD(P)-bd_dom_sf"/>
</dbReference>
<dbReference type="SMART" id="SM00881">
    <property type="entry name" value="CoA_binding"/>
    <property type="match status" value="1"/>
</dbReference>
<evidence type="ECO:0000259" key="4">
    <source>
        <dbReference type="SMART" id="SM00881"/>
    </source>
</evidence>
<organism evidence="5 6">
    <name type="scientific">Pusillibacter faecalis</name>
    <dbReference type="NCBI Taxonomy" id="2714358"/>
    <lineage>
        <taxon>Bacteria</taxon>
        <taxon>Bacillati</taxon>
        <taxon>Bacillota</taxon>
        <taxon>Clostridia</taxon>
        <taxon>Eubacteriales</taxon>
        <taxon>Oscillospiraceae</taxon>
        <taxon>Pusillibacter</taxon>
    </lineage>
</organism>
<name>A0A810Q7K2_9FIRM</name>
<keyword evidence="3" id="KW-0067">ATP-binding</keyword>
<feature type="domain" description="CoA-binding" evidence="4">
    <location>
        <begin position="4"/>
        <end position="104"/>
    </location>
</feature>
<dbReference type="InterPro" id="IPR051538">
    <property type="entry name" value="Acyl-CoA_Synth/Transferase"/>
</dbReference>
<dbReference type="RefSeq" id="WP_213543064.1">
    <property type="nucleotide sequence ID" value="NZ_AP023420.1"/>
</dbReference>
<dbReference type="EMBL" id="AP023420">
    <property type="protein sequence ID" value="BCK84258.1"/>
    <property type="molecule type" value="Genomic_DNA"/>
</dbReference>
<dbReference type="SUPFAM" id="SSF51735">
    <property type="entry name" value="NAD(P)-binding Rossmann-fold domains"/>
    <property type="match status" value="1"/>
</dbReference>
<dbReference type="InterPro" id="IPR016102">
    <property type="entry name" value="Succinyl-CoA_synth-like"/>
</dbReference>
<dbReference type="AlphaFoldDB" id="A0A810Q7K2"/>
<accession>A0A810Q7K2</accession>
<dbReference type="Gene3D" id="3.40.50.720">
    <property type="entry name" value="NAD(P)-binding Rossmann-like Domain"/>
    <property type="match status" value="1"/>
</dbReference>
<sequence length="481" mass="51971">MDKLFNPDGIAVVGASANPAKAGFVAIRNMREKEYPGKVFPINPNEKDILGYPCHGSLKDIKENVDLVVLIMPSRLIYDVMDDLDQRMESKGDVKFIVCAAADYAETKTGEGIARQKRLMKTAEKYHIRVIGPNCIGVIDNRSRVDTTFVDTGVPFSTFGAPTGITFISQSGALASAVLMEGAGRVVPVLYNKFISIGNMADIDFVDLINYLETDGTTKVIGIYMEGYKDGQKLAETLKRASLKKPIVILKVGRSALGANAANSHTGSMAGSDQVYDAVFKQCGVIRVDTIDELIDTMQAFDQMPLPAGGNTFLLTQAGGPGIYCTDAICAADSLTMPSVSEKTREKLTASQLPMANICHPEGYADITASASVKNHVDGLRIVLEDENVDAAVLVTVVPTFLPQEALAEGFVALDHETPAEKKKPVYYCVMAGAYTTKARKIMERSGLCTFNTPEKAVKAAGNLCKYAMFRKRHGEEKAHG</sequence>
<dbReference type="PANTHER" id="PTHR43334">
    <property type="entry name" value="ACETATE--COA LIGASE [ADP-FORMING]"/>
    <property type="match status" value="1"/>
</dbReference>
<dbReference type="Pfam" id="PF13380">
    <property type="entry name" value="CoA_binding_2"/>
    <property type="match status" value="1"/>
</dbReference>
<dbReference type="GO" id="GO:0005524">
    <property type="term" value="F:ATP binding"/>
    <property type="evidence" value="ECO:0007669"/>
    <property type="project" value="UniProtKB-KW"/>
</dbReference>
<dbReference type="Proteomes" id="UP000679848">
    <property type="component" value="Chromosome"/>
</dbReference>
<dbReference type="Pfam" id="PF13607">
    <property type="entry name" value="Succ_CoA_lig"/>
    <property type="match status" value="1"/>
</dbReference>
<gene>
    <name evidence="5" type="ORF">MM59RIKEN_15770</name>
</gene>
<protein>
    <recommendedName>
        <fullName evidence="4">CoA-binding domain-containing protein</fullName>
    </recommendedName>
</protein>
<keyword evidence="6" id="KW-1185">Reference proteome</keyword>
<evidence type="ECO:0000256" key="2">
    <source>
        <dbReference type="ARBA" id="ARBA00022741"/>
    </source>
</evidence>
<evidence type="ECO:0000256" key="1">
    <source>
        <dbReference type="ARBA" id="ARBA00022598"/>
    </source>
</evidence>
<evidence type="ECO:0000313" key="5">
    <source>
        <dbReference type="EMBL" id="BCK84258.1"/>
    </source>
</evidence>
<dbReference type="InterPro" id="IPR003781">
    <property type="entry name" value="CoA-bd"/>
</dbReference>
<evidence type="ECO:0000313" key="6">
    <source>
        <dbReference type="Proteomes" id="UP000679848"/>
    </source>
</evidence>
<dbReference type="GO" id="GO:0016874">
    <property type="term" value="F:ligase activity"/>
    <property type="evidence" value="ECO:0007669"/>
    <property type="project" value="UniProtKB-KW"/>
</dbReference>